<dbReference type="Proteomes" id="UP001516400">
    <property type="component" value="Unassembled WGS sequence"/>
</dbReference>
<keyword evidence="2" id="KW-1185">Reference proteome</keyword>
<dbReference type="AlphaFoldDB" id="A0ABD2NGL0"/>
<accession>A0ABD2NGL0</accession>
<proteinExistence type="predicted"/>
<evidence type="ECO:0000313" key="2">
    <source>
        <dbReference type="Proteomes" id="UP001516400"/>
    </source>
</evidence>
<comment type="caution">
    <text evidence="1">The sequence shown here is derived from an EMBL/GenBank/DDBJ whole genome shotgun (WGS) entry which is preliminary data.</text>
</comment>
<gene>
    <name evidence="1" type="ORF">HHI36_013193</name>
</gene>
<evidence type="ECO:0000313" key="1">
    <source>
        <dbReference type="EMBL" id="KAL3277852.1"/>
    </source>
</evidence>
<organism evidence="1 2">
    <name type="scientific">Cryptolaemus montrouzieri</name>
    <dbReference type="NCBI Taxonomy" id="559131"/>
    <lineage>
        <taxon>Eukaryota</taxon>
        <taxon>Metazoa</taxon>
        <taxon>Ecdysozoa</taxon>
        <taxon>Arthropoda</taxon>
        <taxon>Hexapoda</taxon>
        <taxon>Insecta</taxon>
        <taxon>Pterygota</taxon>
        <taxon>Neoptera</taxon>
        <taxon>Endopterygota</taxon>
        <taxon>Coleoptera</taxon>
        <taxon>Polyphaga</taxon>
        <taxon>Cucujiformia</taxon>
        <taxon>Coccinelloidea</taxon>
        <taxon>Coccinellidae</taxon>
        <taxon>Scymninae</taxon>
        <taxon>Scymnini</taxon>
        <taxon>Cryptolaemus</taxon>
    </lineage>
</organism>
<dbReference type="EMBL" id="JABFTP020000103">
    <property type="protein sequence ID" value="KAL3277852.1"/>
    <property type="molecule type" value="Genomic_DNA"/>
</dbReference>
<sequence length="242" mass="26868">MKKFTWYYSENGHGKGVPDGIGATCNRTADAVVLAGGNIDILESFVDAIQRRCYANTLFTIDDKVIQELTNDLQNEAISLKFFNGTLKIHQVKVEILINPLESAPSAAKLIMKSLSCTCEGECQHFNFGVLEYKNETNLNLDDIYTDSENENMNNPHDSTMETDDAVLAGPSSINQQNYNIGGYVLVKFLVKNIEYGNATVINKIDTVEGELTVTFFKIFDDKGHTLAVDENDVSEVSFDQV</sequence>
<name>A0ABD2NGL0_9CUCU</name>
<reference evidence="1 2" key="1">
    <citation type="journal article" date="2021" name="BMC Biol.">
        <title>Horizontally acquired antibacterial genes associated with adaptive radiation of ladybird beetles.</title>
        <authorList>
            <person name="Li H.S."/>
            <person name="Tang X.F."/>
            <person name="Huang Y.H."/>
            <person name="Xu Z.Y."/>
            <person name="Chen M.L."/>
            <person name="Du X.Y."/>
            <person name="Qiu B.Y."/>
            <person name="Chen P.T."/>
            <person name="Zhang W."/>
            <person name="Slipinski A."/>
            <person name="Escalona H.E."/>
            <person name="Waterhouse R.M."/>
            <person name="Zwick A."/>
            <person name="Pang H."/>
        </authorList>
    </citation>
    <scope>NUCLEOTIDE SEQUENCE [LARGE SCALE GENOMIC DNA]</scope>
    <source>
        <strain evidence="1">SYSU2018</strain>
    </source>
</reference>
<protein>
    <submittedName>
        <fullName evidence="1">Uncharacterized protein</fullName>
    </submittedName>
</protein>